<dbReference type="KEGG" id="kfv:AS188_08580"/>
<dbReference type="RefSeq" id="WP_058858503.1">
    <property type="nucleotide sequence ID" value="NZ_BJZR01000055.1"/>
</dbReference>
<name>A0A0U3GKM0_9MICC</name>
<reference evidence="3 5" key="2">
    <citation type="submission" date="2019-07" db="EMBL/GenBank/DDBJ databases">
        <title>Whole genome shotgun sequence of Kocuria flava NBRC 107626.</title>
        <authorList>
            <person name="Hosoyama A."/>
            <person name="Uohara A."/>
            <person name="Ohji S."/>
            <person name="Ichikawa N."/>
        </authorList>
    </citation>
    <scope>NUCLEOTIDE SEQUENCE [LARGE SCALE GENOMIC DNA]</scope>
    <source>
        <strain evidence="3 5">NBRC 107626</strain>
    </source>
</reference>
<dbReference type="Proteomes" id="UP000057181">
    <property type="component" value="Chromosome"/>
</dbReference>
<evidence type="ECO:0000259" key="1">
    <source>
        <dbReference type="Pfam" id="PF13699"/>
    </source>
</evidence>
<evidence type="ECO:0000313" key="3">
    <source>
        <dbReference type="EMBL" id="GEO92666.1"/>
    </source>
</evidence>
<proteinExistence type="predicted"/>
<protein>
    <recommendedName>
        <fullName evidence="1">eCIS core domain-containing protein</fullName>
    </recommendedName>
</protein>
<dbReference type="InterPro" id="IPR025295">
    <property type="entry name" value="eCIS_core_dom"/>
</dbReference>
<sequence length="150" mass="15637">MHPVPGRPARLRAGWNALNLSTPLGLAVAAATRTRLVRGPEGLLLGFGYRGRLPRAAAFTVGNVVLFRAGPAEVAARPRLLAHEARHASQWAACLGLPFLPLYGAAAAWSLLRTGHPALRNVFEVRAGLADGGYRVPGGVPDGGAPADPE</sequence>
<dbReference type="EMBL" id="CP013254">
    <property type="protein sequence ID" value="ALU39795.1"/>
    <property type="molecule type" value="Genomic_DNA"/>
</dbReference>
<accession>A0A0U3GKM0</accession>
<dbReference type="AlphaFoldDB" id="A0A0U3GKM0"/>
<keyword evidence="5" id="KW-1185">Reference proteome</keyword>
<evidence type="ECO:0000313" key="5">
    <source>
        <dbReference type="Proteomes" id="UP000321155"/>
    </source>
</evidence>
<dbReference type="STRING" id="446860.AS188_08580"/>
<dbReference type="Pfam" id="PF13699">
    <property type="entry name" value="eCIS_core"/>
    <property type="match status" value="1"/>
</dbReference>
<gene>
    <name evidence="2" type="ORF">AS188_08580</name>
    <name evidence="3" type="ORF">KFL01_19720</name>
</gene>
<organism evidence="2 4">
    <name type="scientific">Kocuria flava</name>
    <dbReference type="NCBI Taxonomy" id="446860"/>
    <lineage>
        <taxon>Bacteria</taxon>
        <taxon>Bacillati</taxon>
        <taxon>Actinomycetota</taxon>
        <taxon>Actinomycetes</taxon>
        <taxon>Micrococcales</taxon>
        <taxon>Micrococcaceae</taxon>
        <taxon>Kocuria</taxon>
    </lineage>
</organism>
<evidence type="ECO:0000313" key="4">
    <source>
        <dbReference type="Proteomes" id="UP000057181"/>
    </source>
</evidence>
<dbReference type="EMBL" id="BJZR01000055">
    <property type="protein sequence ID" value="GEO92666.1"/>
    <property type="molecule type" value="Genomic_DNA"/>
</dbReference>
<feature type="domain" description="eCIS core" evidence="1">
    <location>
        <begin position="55"/>
        <end position="90"/>
    </location>
</feature>
<evidence type="ECO:0000313" key="2">
    <source>
        <dbReference type="EMBL" id="ALU39795.1"/>
    </source>
</evidence>
<reference evidence="2 4" key="1">
    <citation type="submission" date="2015-11" db="EMBL/GenBank/DDBJ databases">
        <title>Complete Genome Sequence of Kocuria flava strain HO-9041.</title>
        <authorList>
            <person name="Zhou M."/>
            <person name="Dai J."/>
        </authorList>
    </citation>
    <scope>NUCLEOTIDE SEQUENCE [LARGE SCALE GENOMIC DNA]</scope>
    <source>
        <strain evidence="2 4">HO-9041</strain>
    </source>
</reference>
<dbReference type="OrthoDB" id="3296472at2"/>
<dbReference type="Proteomes" id="UP000321155">
    <property type="component" value="Unassembled WGS sequence"/>
</dbReference>